<dbReference type="CDD" id="cd14686">
    <property type="entry name" value="bZIP"/>
    <property type="match status" value="1"/>
</dbReference>
<comment type="caution">
    <text evidence="3">The sequence shown here is derived from an EMBL/GenBank/DDBJ whole genome shotgun (WGS) entry which is preliminary data.</text>
</comment>
<evidence type="ECO:0000256" key="1">
    <source>
        <dbReference type="SAM" id="Coils"/>
    </source>
</evidence>
<keyword evidence="1" id="KW-0175">Coiled coil</keyword>
<dbReference type="InterPro" id="IPR030392">
    <property type="entry name" value="S74_ICA"/>
</dbReference>
<dbReference type="RefSeq" id="WP_077111999.1">
    <property type="nucleotide sequence ID" value="NZ_JAFBFH010000041.1"/>
</dbReference>
<feature type="domain" description="Peptidase S74" evidence="2">
    <location>
        <begin position="729"/>
        <end position="840"/>
    </location>
</feature>
<dbReference type="Gene3D" id="2.160.10.20">
    <property type="entry name" value="Insect antifreeze protein"/>
    <property type="match status" value="1"/>
</dbReference>
<dbReference type="Proteomes" id="UP000823485">
    <property type="component" value="Unassembled WGS sequence"/>
</dbReference>
<dbReference type="Pfam" id="PF13884">
    <property type="entry name" value="Peptidase_S74"/>
    <property type="match status" value="1"/>
</dbReference>
<dbReference type="EMBL" id="JAFBFH010000041">
    <property type="protein sequence ID" value="MBM7717230.1"/>
    <property type="molecule type" value="Genomic_DNA"/>
</dbReference>
<feature type="coiled-coil region" evidence="1">
    <location>
        <begin position="805"/>
        <end position="839"/>
    </location>
</feature>
<protein>
    <submittedName>
        <fullName evidence="3">Nucleic acid-binding Zn-ribbon protein</fullName>
    </submittedName>
</protein>
<evidence type="ECO:0000313" key="3">
    <source>
        <dbReference type="EMBL" id="MBM7717230.1"/>
    </source>
</evidence>
<gene>
    <name evidence="3" type="ORF">JOC94_004255</name>
</gene>
<dbReference type="PROSITE" id="PS51688">
    <property type="entry name" value="ICA"/>
    <property type="match status" value="1"/>
</dbReference>
<name>A0ABS2RCW6_9BACI</name>
<reference evidence="3 4" key="1">
    <citation type="submission" date="2021-01" db="EMBL/GenBank/DDBJ databases">
        <title>Genomic Encyclopedia of Type Strains, Phase IV (KMG-IV): sequencing the most valuable type-strain genomes for metagenomic binning, comparative biology and taxonomic classification.</title>
        <authorList>
            <person name="Goeker M."/>
        </authorList>
    </citation>
    <scope>NUCLEOTIDE SEQUENCE [LARGE SCALE GENOMIC DNA]</scope>
    <source>
        <strain evidence="3 4">DSM 105453</strain>
    </source>
</reference>
<keyword evidence="4" id="KW-1185">Reference proteome</keyword>
<sequence length="841" mass="92737">MIATLTRTDTLTDSGGRYYRMPYRLVAGKRYTWSVCLKGNGRWQVGPEQGGQRIIDLTEVWIRYTHSFIAKDHQYYQFTFYRIQGQTGGQLSLHSIHLVEGERIVFDWSPAPEDLTTNVQFSQLKQTVDSISAQVTNKVDKTVYDSFVQQTAKSLASKVSQGEYDSNNNLINQRFSSITQTAQGLQTQVNNNKGNISTVTQLANALQSRMSNAEGNISTLTQTASSLQSTITSVRNDLNGLEIGGRNLIAGTDFTSTNGFSTWTNIGTVSVVTDDRYLGRNYLKWESKKPNGEDIAIRAGAALGIEFKRNRFSVIKGEEYTLSFIIASNEFNGLLDYTYLMHGDGGPNLRLKAINTNGYPKYKPFQASSDIHYHVVSHTFKADRTDDNCYFLIAAILKRELNGSNGYAWFRIFNLQLEKGNKATDWTPAPEDMATQSQISQLSNAINLRVQKGDVINQINIDTSGILIAGQKVHITGQTKIDNAVIKTAMIANAAVGTAAIANAAITRAKLGTASVGTAQIENGAITNAKIANLSVDSAKIANGAITNAKIATLSADKITSGIINANLVTLAVKNGVQSIQLDNTGLRSIDSNGKMRIHLGVRNIGGAGQSDPATIRFFSGNGSVSAGIGMNVNGHFIIGSTANTAHMELYSGGNIITYSRRFRISNLINYPYLDIYPADTEMQSDGTRRKMVVIEPSVSARGNIGREGVRMWRIYTNYLHYIDLVNMSSRDNKTNIKDADVGYLQFVFENMDVVTFNYKNEDGSSRTDELKVGWIAEDSPSLITSKDKKQISLNNTVGVIAGSLKFQTSRIDQLENEFEWLKIENQYLKQKINQLEEKMA</sequence>
<evidence type="ECO:0000259" key="2">
    <source>
        <dbReference type="PROSITE" id="PS51688"/>
    </source>
</evidence>
<accession>A0ABS2RCW6</accession>
<organism evidence="3 4">
    <name type="scientific">Siminovitchia thermophila</name>
    <dbReference type="NCBI Taxonomy" id="1245522"/>
    <lineage>
        <taxon>Bacteria</taxon>
        <taxon>Bacillati</taxon>
        <taxon>Bacillota</taxon>
        <taxon>Bacilli</taxon>
        <taxon>Bacillales</taxon>
        <taxon>Bacillaceae</taxon>
        <taxon>Siminovitchia</taxon>
    </lineage>
</organism>
<dbReference type="Gene3D" id="1.20.5.340">
    <property type="match status" value="1"/>
</dbReference>
<proteinExistence type="predicted"/>
<evidence type="ECO:0000313" key="4">
    <source>
        <dbReference type="Proteomes" id="UP000823485"/>
    </source>
</evidence>